<name>A0AAD9K6V8_9ANNE</name>
<comment type="function">
    <text evidence="9">May contribute to the regulation of cell proliferation.</text>
</comment>
<evidence type="ECO:0000313" key="13">
    <source>
        <dbReference type="Proteomes" id="UP001208570"/>
    </source>
</evidence>
<dbReference type="PANTHER" id="PTHR13994:SF46">
    <property type="entry name" value="NUCLEOSIDE DIPHOSPHATE-LINKED MOIETY X MOTIF 6"/>
    <property type="match status" value="1"/>
</dbReference>
<dbReference type="SUPFAM" id="SSF55811">
    <property type="entry name" value="Nudix"/>
    <property type="match status" value="1"/>
</dbReference>
<evidence type="ECO:0000256" key="8">
    <source>
        <dbReference type="ARBA" id="ARBA00023242"/>
    </source>
</evidence>
<comment type="subcellular location">
    <subcellularLocation>
        <location evidence="3">Cytoplasm</location>
    </subcellularLocation>
    <subcellularLocation>
        <location evidence="2">Mitochondrion</location>
    </subcellularLocation>
    <subcellularLocation>
        <location evidence="1">Nucleus</location>
    </subcellularLocation>
</comment>
<comment type="similarity">
    <text evidence="4">Belongs to the Nudix hydrolase family.</text>
</comment>
<proteinExistence type="inferred from homology"/>
<dbReference type="InterPro" id="IPR040618">
    <property type="entry name" value="Pre-Nudix"/>
</dbReference>
<dbReference type="AlphaFoldDB" id="A0AAD9K6V8"/>
<dbReference type="Gene3D" id="3.40.630.30">
    <property type="match status" value="1"/>
</dbReference>
<dbReference type="GO" id="GO:0047631">
    <property type="term" value="F:ADP-ribose diphosphatase activity"/>
    <property type="evidence" value="ECO:0007669"/>
    <property type="project" value="TreeGrafter"/>
</dbReference>
<accession>A0AAD9K6V8</accession>
<dbReference type="InterPro" id="IPR003293">
    <property type="entry name" value="Nudix_hydrolase6-like"/>
</dbReference>
<dbReference type="GO" id="GO:0051287">
    <property type="term" value="F:NAD binding"/>
    <property type="evidence" value="ECO:0007669"/>
    <property type="project" value="TreeGrafter"/>
</dbReference>
<evidence type="ECO:0000313" key="12">
    <source>
        <dbReference type="EMBL" id="KAK2165075.1"/>
    </source>
</evidence>
<dbReference type="InterPro" id="IPR000086">
    <property type="entry name" value="NUDIX_hydrolase_dom"/>
</dbReference>
<dbReference type="PANTHER" id="PTHR13994">
    <property type="entry name" value="NUDIX HYDROLASE RELATED"/>
    <property type="match status" value="1"/>
</dbReference>
<evidence type="ECO:0000256" key="3">
    <source>
        <dbReference type="ARBA" id="ARBA00004496"/>
    </source>
</evidence>
<protein>
    <recommendedName>
        <fullName evidence="10">Nucleoside diphosphate-linked moiety X motif 6</fullName>
    </recommendedName>
</protein>
<dbReference type="PROSITE" id="PS00893">
    <property type="entry name" value="NUDIX_BOX"/>
    <property type="match status" value="1"/>
</dbReference>
<comment type="caution">
    <text evidence="12">The sequence shown here is derived from an EMBL/GenBank/DDBJ whole genome shotgun (WGS) entry which is preliminary data.</text>
</comment>
<dbReference type="GO" id="GO:0005634">
    <property type="term" value="C:nucleus"/>
    <property type="evidence" value="ECO:0007669"/>
    <property type="project" value="UniProtKB-SubCell"/>
</dbReference>
<dbReference type="Pfam" id="PF00293">
    <property type="entry name" value="NUDIX"/>
    <property type="match status" value="1"/>
</dbReference>
<dbReference type="FunFam" id="3.90.79.10:FF:000027">
    <property type="entry name" value="nucleoside diphosphate-linked moiety X motif 6"/>
    <property type="match status" value="1"/>
</dbReference>
<dbReference type="Gene3D" id="3.90.79.10">
    <property type="entry name" value="Nucleoside Triphosphate Pyrophosphohydrolase"/>
    <property type="match status" value="1"/>
</dbReference>
<gene>
    <name evidence="12" type="ORF">LSH36_55g06012</name>
</gene>
<dbReference type="CDD" id="cd04670">
    <property type="entry name" value="NUDIX_ASFGF2_Nudt6"/>
    <property type="match status" value="1"/>
</dbReference>
<dbReference type="InterPro" id="IPR015797">
    <property type="entry name" value="NUDIX_hydrolase-like_dom_sf"/>
</dbReference>
<evidence type="ECO:0000256" key="9">
    <source>
        <dbReference type="ARBA" id="ARBA00057091"/>
    </source>
</evidence>
<evidence type="ECO:0000256" key="5">
    <source>
        <dbReference type="ARBA" id="ARBA00022490"/>
    </source>
</evidence>
<feature type="domain" description="Nudix hydrolase" evidence="11">
    <location>
        <begin position="182"/>
        <end position="311"/>
    </location>
</feature>
<dbReference type="EMBL" id="JAODUP010000055">
    <property type="protein sequence ID" value="KAK2165075.1"/>
    <property type="molecule type" value="Genomic_DNA"/>
</dbReference>
<keyword evidence="8" id="KW-0539">Nucleus</keyword>
<organism evidence="12 13">
    <name type="scientific">Paralvinella palmiformis</name>
    <dbReference type="NCBI Taxonomy" id="53620"/>
    <lineage>
        <taxon>Eukaryota</taxon>
        <taxon>Metazoa</taxon>
        <taxon>Spiralia</taxon>
        <taxon>Lophotrochozoa</taxon>
        <taxon>Annelida</taxon>
        <taxon>Polychaeta</taxon>
        <taxon>Sedentaria</taxon>
        <taxon>Canalipalpata</taxon>
        <taxon>Terebellida</taxon>
        <taxon>Terebelliformia</taxon>
        <taxon>Alvinellidae</taxon>
        <taxon>Paralvinella</taxon>
    </lineage>
</organism>
<evidence type="ECO:0000256" key="2">
    <source>
        <dbReference type="ARBA" id="ARBA00004173"/>
    </source>
</evidence>
<keyword evidence="7" id="KW-0496">Mitochondrion</keyword>
<evidence type="ECO:0000256" key="1">
    <source>
        <dbReference type="ARBA" id="ARBA00004123"/>
    </source>
</evidence>
<sequence length="371" mass="42337">MTPAVFTSVLPRLCQPHRYHKVAFLGCNYQKTCLLNSHSSRQYGKISSSLGSLTSSPLDPNKEPDRLFKHRLNVCQLQKLSSSMIHTLQCKVDRYQCVHVDLGDIPEYVTAEQFSVVLNASLVEWRKTSKNGVWLQIPMSMGQVIPVAAKYGFEYHHAEGDTAMLCLWLRRDVPNKLPPFATHQVGVSGVVMKNDEILVVRDRNRPFTLWKFPGGLATLAEDIEDTAKREILEETGIKTEFLGVLAFRQQHDHPNAFGRSDLFFVCHMMPLNFDIVPSPDEIEACQWMKLSDLESSVQTSAITQRMITLIRVGQKHGFDYVTLKSGIFHSVYKGLQFKIYNRWLPSDESEEEKCYLHSVAGPEQLYNKEKE</sequence>
<keyword evidence="5" id="KW-0963">Cytoplasm</keyword>
<evidence type="ECO:0000256" key="10">
    <source>
        <dbReference type="ARBA" id="ARBA00068898"/>
    </source>
</evidence>
<dbReference type="InterPro" id="IPR020084">
    <property type="entry name" value="NUDIX_hydrolase_CS"/>
</dbReference>
<reference evidence="12" key="1">
    <citation type="journal article" date="2023" name="Mol. Biol. Evol.">
        <title>Third-Generation Sequencing Reveals the Adaptive Role of the Epigenome in Three Deep-Sea Polychaetes.</title>
        <authorList>
            <person name="Perez M."/>
            <person name="Aroh O."/>
            <person name="Sun Y."/>
            <person name="Lan Y."/>
            <person name="Juniper S.K."/>
            <person name="Young C.R."/>
            <person name="Angers B."/>
            <person name="Qian P.Y."/>
        </authorList>
    </citation>
    <scope>NUCLEOTIDE SEQUENCE</scope>
    <source>
        <strain evidence="12">P08H-3</strain>
    </source>
</reference>
<evidence type="ECO:0000256" key="6">
    <source>
        <dbReference type="ARBA" id="ARBA00022801"/>
    </source>
</evidence>
<keyword evidence="6" id="KW-0378">Hydrolase</keyword>
<keyword evidence="13" id="KW-1185">Reference proteome</keyword>
<dbReference type="PRINTS" id="PR01356">
    <property type="entry name" value="GFGPROTEIN"/>
</dbReference>
<dbReference type="Proteomes" id="UP001208570">
    <property type="component" value="Unassembled WGS sequence"/>
</dbReference>
<evidence type="ECO:0000256" key="4">
    <source>
        <dbReference type="ARBA" id="ARBA00005582"/>
    </source>
</evidence>
<dbReference type="PROSITE" id="PS51462">
    <property type="entry name" value="NUDIX"/>
    <property type="match status" value="1"/>
</dbReference>
<dbReference type="GO" id="GO:0035529">
    <property type="term" value="F:NADH pyrophosphatase activity"/>
    <property type="evidence" value="ECO:0007669"/>
    <property type="project" value="TreeGrafter"/>
</dbReference>
<evidence type="ECO:0000256" key="7">
    <source>
        <dbReference type="ARBA" id="ARBA00023128"/>
    </source>
</evidence>
<dbReference type="Pfam" id="PF18290">
    <property type="entry name" value="Nudix_hydro"/>
    <property type="match status" value="1"/>
</dbReference>
<evidence type="ECO:0000259" key="11">
    <source>
        <dbReference type="PROSITE" id="PS51462"/>
    </source>
</evidence>
<dbReference type="GO" id="GO:0005739">
    <property type="term" value="C:mitochondrion"/>
    <property type="evidence" value="ECO:0007669"/>
    <property type="project" value="UniProtKB-SubCell"/>
</dbReference>